<reference evidence="1" key="1">
    <citation type="submission" date="2023-01" db="EMBL/GenBank/DDBJ databases">
        <authorList>
            <person name="Sprotte S."/>
            <person name="Brinks E."/>
        </authorList>
    </citation>
    <scope>NUCLEOTIDE SEQUENCE</scope>
</reference>
<accession>A0AAT9TSX6</accession>
<name>A0AAT9TSX6_9CAUD</name>
<sequence>MNIKIKACNHVVPVFTLVLVMKRRVHNIFGILMIL</sequence>
<dbReference type="EMBL" id="OQ326496">
    <property type="protein sequence ID" value="WDQ45504.1"/>
    <property type="molecule type" value="Genomic_DNA"/>
</dbReference>
<reference evidence="1" key="2">
    <citation type="journal article" date="2024" name="Heliyon">
        <title>Complete genome sequence of the novel virulent phage PMBT24 infecting Enterocloster bolteae from the human gut.</title>
        <authorList>
            <person name="Sprotte S."/>
            <person name="Brinks E."/>
            <person name="Neve H."/>
            <person name="Franz C.M.A.P."/>
        </authorList>
    </citation>
    <scope>NUCLEOTIDE SEQUENCE</scope>
</reference>
<proteinExistence type="predicted"/>
<protein>
    <submittedName>
        <fullName evidence="1">Uncharacterized protein</fullName>
    </submittedName>
</protein>
<evidence type="ECO:0000313" key="1">
    <source>
        <dbReference type="EMBL" id="WDQ45504.1"/>
    </source>
</evidence>
<organism evidence="1">
    <name type="scientific">Enterocloster phage PMBT24</name>
    <dbReference type="NCBI Taxonomy" id="3025413"/>
    <lineage>
        <taxon>Viruses</taxon>
        <taxon>Duplodnaviria</taxon>
        <taxon>Heunggongvirae</taxon>
        <taxon>Uroviricota</taxon>
        <taxon>Caudoviricetes</taxon>
    </lineage>
</organism>